<dbReference type="STRING" id="35608.A0A2U1QBT0"/>
<reference evidence="15 16" key="1">
    <citation type="journal article" date="2018" name="Mol. Plant">
        <title>The genome of Artemisia annua provides insight into the evolution of Asteraceae family and artemisinin biosynthesis.</title>
        <authorList>
            <person name="Shen Q."/>
            <person name="Zhang L."/>
            <person name="Liao Z."/>
            <person name="Wang S."/>
            <person name="Yan T."/>
            <person name="Shi P."/>
            <person name="Liu M."/>
            <person name="Fu X."/>
            <person name="Pan Q."/>
            <person name="Wang Y."/>
            <person name="Lv Z."/>
            <person name="Lu X."/>
            <person name="Zhang F."/>
            <person name="Jiang W."/>
            <person name="Ma Y."/>
            <person name="Chen M."/>
            <person name="Hao X."/>
            <person name="Li L."/>
            <person name="Tang Y."/>
            <person name="Lv G."/>
            <person name="Zhou Y."/>
            <person name="Sun X."/>
            <person name="Brodelius P.E."/>
            <person name="Rose J.K.C."/>
            <person name="Tang K."/>
        </authorList>
    </citation>
    <scope>NUCLEOTIDE SEQUENCE [LARGE SCALE GENOMIC DNA]</scope>
    <source>
        <strain evidence="16">cv. Huhao1</strain>
        <tissue evidence="15">Leaf</tissue>
    </source>
</reference>
<dbReference type="OrthoDB" id="687943at2759"/>
<keyword evidence="10" id="KW-1015">Disulfide bond</keyword>
<keyword evidence="8" id="KW-0186">Copper</keyword>
<dbReference type="GO" id="GO:0009610">
    <property type="term" value="P:response to symbiotic fungus"/>
    <property type="evidence" value="ECO:0007669"/>
    <property type="project" value="UniProtKB-ARBA"/>
</dbReference>
<feature type="transmembrane region" description="Helical" evidence="12">
    <location>
        <begin position="144"/>
        <end position="161"/>
    </location>
</feature>
<protein>
    <submittedName>
        <fullName evidence="15">Cupredoxin</fullName>
    </submittedName>
</protein>
<keyword evidence="5 13" id="KW-0732">Signal</keyword>
<evidence type="ECO:0000313" key="16">
    <source>
        <dbReference type="Proteomes" id="UP000245207"/>
    </source>
</evidence>
<dbReference type="PANTHER" id="PTHR33021:SF533">
    <property type="entry name" value="PHYTOCYANIN DOMAIN-CONTAINING PROTEIN"/>
    <property type="match status" value="1"/>
</dbReference>
<name>A0A2U1QBT0_ARTAN</name>
<dbReference type="FunFam" id="2.60.40.420:FF:000067">
    <property type="entry name" value="Cupredoxin superfamily protein"/>
    <property type="match status" value="1"/>
</dbReference>
<evidence type="ECO:0000313" key="15">
    <source>
        <dbReference type="EMBL" id="PWA95464.1"/>
    </source>
</evidence>
<dbReference type="PROSITE" id="PS51485">
    <property type="entry name" value="PHYTOCYANIN"/>
    <property type="match status" value="1"/>
</dbReference>
<feature type="signal peptide" evidence="13">
    <location>
        <begin position="1"/>
        <end position="25"/>
    </location>
</feature>
<dbReference type="InterPro" id="IPR008972">
    <property type="entry name" value="Cupredoxin"/>
</dbReference>
<dbReference type="Proteomes" id="UP000245207">
    <property type="component" value="Unassembled WGS sequence"/>
</dbReference>
<evidence type="ECO:0000256" key="3">
    <source>
        <dbReference type="ARBA" id="ARBA00022692"/>
    </source>
</evidence>
<sequence>MATFSHIVVVLAISIVVVLPASTMAAEYVVGGDSGWTTDYNYTAWAEDKVFYVNDTLVFNYPQGEHNVWVVDAASFANCNLLTPPHMVLASGNDTFFSLTLGKRWFICGVGNHCAEHNQKLAINIEEKTPGMTPAPAPSSTTKYAYQSFTALVIVLALITIV</sequence>
<dbReference type="GO" id="GO:0046872">
    <property type="term" value="F:metal ion binding"/>
    <property type="evidence" value="ECO:0007669"/>
    <property type="project" value="UniProtKB-KW"/>
</dbReference>
<comment type="subcellular location">
    <subcellularLocation>
        <location evidence="1">Membrane</location>
        <topology evidence="1">Single-pass type I membrane protein</topology>
    </subcellularLocation>
</comment>
<evidence type="ECO:0000256" key="1">
    <source>
        <dbReference type="ARBA" id="ARBA00004479"/>
    </source>
</evidence>
<feature type="chain" id="PRO_5015614355" evidence="13">
    <location>
        <begin position="26"/>
        <end position="162"/>
    </location>
</feature>
<dbReference type="PANTHER" id="PTHR33021">
    <property type="entry name" value="BLUE COPPER PROTEIN"/>
    <property type="match status" value="1"/>
</dbReference>
<evidence type="ECO:0000256" key="8">
    <source>
        <dbReference type="ARBA" id="ARBA00023008"/>
    </source>
</evidence>
<dbReference type="InterPro" id="IPR039391">
    <property type="entry name" value="Phytocyanin-like"/>
</dbReference>
<keyword evidence="6" id="KW-0249">Electron transport</keyword>
<evidence type="ECO:0000256" key="6">
    <source>
        <dbReference type="ARBA" id="ARBA00022982"/>
    </source>
</evidence>
<keyword evidence="3 12" id="KW-0812">Transmembrane</keyword>
<dbReference type="GO" id="GO:0005886">
    <property type="term" value="C:plasma membrane"/>
    <property type="evidence" value="ECO:0007669"/>
    <property type="project" value="TreeGrafter"/>
</dbReference>
<keyword evidence="7 12" id="KW-1133">Transmembrane helix</keyword>
<keyword evidence="9 12" id="KW-0472">Membrane</keyword>
<evidence type="ECO:0000256" key="2">
    <source>
        <dbReference type="ARBA" id="ARBA00022448"/>
    </source>
</evidence>
<accession>A0A2U1QBT0</accession>
<comment type="caution">
    <text evidence="15">The sequence shown here is derived from an EMBL/GenBank/DDBJ whole genome shotgun (WGS) entry which is preliminary data.</text>
</comment>
<gene>
    <name evidence="15" type="ORF">CTI12_AA022200</name>
</gene>
<keyword evidence="16" id="KW-1185">Reference proteome</keyword>
<dbReference type="GO" id="GO:0009055">
    <property type="term" value="F:electron transfer activity"/>
    <property type="evidence" value="ECO:0007669"/>
    <property type="project" value="InterPro"/>
</dbReference>
<keyword evidence="4" id="KW-0479">Metal-binding</keyword>
<evidence type="ECO:0000256" key="10">
    <source>
        <dbReference type="ARBA" id="ARBA00023157"/>
    </source>
</evidence>
<evidence type="ECO:0000256" key="9">
    <source>
        <dbReference type="ARBA" id="ARBA00023136"/>
    </source>
</evidence>
<organism evidence="15 16">
    <name type="scientific">Artemisia annua</name>
    <name type="common">Sweet wormwood</name>
    <dbReference type="NCBI Taxonomy" id="35608"/>
    <lineage>
        <taxon>Eukaryota</taxon>
        <taxon>Viridiplantae</taxon>
        <taxon>Streptophyta</taxon>
        <taxon>Embryophyta</taxon>
        <taxon>Tracheophyta</taxon>
        <taxon>Spermatophyta</taxon>
        <taxon>Magnoliopsida</taxon>
        <taxon>eudicotyledons</taxon>
        <taxon>Gunneridae</taxon>
        <taxon>Pentapetalae</taxon>
        <taxon>asterids</taxon>
        <taxon>campanulids</taxon>
        <taxon>Asterales</taxon>
        <taxon>Asteraceae</taxon>
        <taxon>Asteroideae</taxon>
        <taxon>Anthemideae</taxon>
        <taxon>Artemisiinae</taxon>
        <taxon>Artemisia</taxon>
    </lineage>
</organism>
<evidence type="ECO:0000256" key="7">
    <source>
        <dbReference type="ARBA" id="ARBA00022989"/>
    </source>
</evidence>
<proteinExistence type="predicted"/>
<dbReference type="Gene3D" id="2.60.40.420">
    <property type="entry name" value="Cupredoxins - blue copper proteins"/>
    <property type="match status" value="1"/>
</dbReference>
<dbReference type="Pfam" id="PF02298">
    <property type="entry name" value="Cu_bind_like"/>
    <property type="match status" value="1"/>
</dbReference>
<dbReference type="SUPFAM" id="SSF49503">
    <property type="entry name" value="Cupredoxins"/>
    <property type="match status" value="1"/>
</dbReference>
<dbReference type="EMBL" id="PKPP01000239">
    <property type="protein sequence ID" value="PWA95464.1"/>
    <property type="molecule type" value="Genomic_DNA"/>
</dbReference>
<feature type="domain" description="Phytocyanin" evidence="14">
    <location>
        <begin position="26"/>
        <end position="127"/>
    </location>
</feature>
<dbReference type="AlphaFoldDB" id="A0A2U1QBT0"/>
<evidence type="ECO:0000256" key="12">
    <source>
        <dbReference type="SAM" id="Phobius"/>
    </source>
</evidence>
<evidence type="ECO:0000259" key="14">
    <source>
        <dbReference type="PROSITE" id="PS51485"/>
    </source>
</evidence>
<dbReference type="CDD" id="cd04216">
    <property type="entry name" value="Phytocyanin"/>
    <property type="match status" value="1"/>
</dbReference>
<evidence type="ECO:0000256" key="4">
    <source>
        <dbReference type="ARBA" id="ARBA00022723"/>
    </source>
</evidence>
<keyword evidence="2" id="KW-0813">Transport</keyword>
<keyword evidence="11" id="KW-0325">Glycoprotein</keyword>
<evidence type="ECO:0000256" key="11">
    <source>
        <dbReference type="ARBA" id="ARBA00023180"/>
    </source>
</evidence>
<evidence type="ECO:0000256" key="5">
    <source>
        <dbReference type="ARBA" id="ARBA00022729"/>
    </source>
</evidence>
<dbReference type="InterPro" id="IPR003245">
    <property type="entry name" value="Phytocyanin_dom"/>
</dbReference>
<evidence type="ECO:0000256" key="13">
    <source>
        <dbReference type="SAM" id="SignalP"/>
    </source>
</evidence>